<gene>
    <name evidence="1" type="primary">metG_19</name>
    <name evidence="1" type="ORF">CM83_104040</name>
</gene>
<dbReference type="InterPro" id="IPR036691">
    <property type="entry name" value="Endo/exonu/phosph_ase_sf"/>
</dbReference>
<dbReference type="AlphaFoldDB" id="A0A0A9ZHV1"/>
<dbReference type="SUPFAM" id="SSF56219">
    <property type="entry name" value="DNase I-like"/>
    <property type="match status" value="1"/>
</dbReference>
<dbReference type="GO" id="GO:0016874">
    <property type="term" value="F:ligase activity"/>
    <property type="evidence" value="ECO:0007669"/>
    <property type="project" value="UniProtKB-KW"/>
</dbReference>
<accession>A0A0A9ZHV1</accession>
<dbReference type="EMBL" id="GBHO01000036">
    <property type="protein sequence ID" value="JAG43568.1"/>
    <property type="molecule type" value="Transcribed_RNA"/>
</dbReference>
<evidence type="ECO:0000313" key="1">
    <source>
        <dbReference type="EMBL" id="JAG43568.1"/>
    </source>
</evidence>
<dbReference type="PANTHER" id="PTHR33776">
    <property type="entry name" value="ENDO/EXONUCLEASE/PHOSPHATASE DOMAIN-CONTAINING PROTEIN"/>
    <property type="match status" value="1"/>
</dbReference>
<protein>
    <submittedName>
        <fullName evidence="1">Methionine--tRNA ligase</fullName>
    </submittedName>
</protein>
<reference evidence="1" key="1">
    <citation type="journal article" date="2014" name="PLoS ONE">
        <title>Transcriptome-Based Identification of ABC Transporters in the Western Tarnished Plant Bug Lygus hesperus.</title>
        <authorList>
            <person name="Hull J.J."/>
            <person name="Chaney K."/>
            <person name="Geib S.M."/>
            <person name="Fabrick J.A."/>
            <person name="Brent C.S."/>
            <person name="Walsh D."/>
            <person name="Lavine L.C."/>
        </authorList>
    </citation>
    <scope>NUCLEOTIDE SEQUENCE</scope>
</reference>
<feature type="non-terminal residue" evidence="1">
    <location>
        <position position="199"/>
    </location>
</feature>
<dbReference type="Gene3D" id="3.60.10.10">
    <property type="entry name" value="Endonuclease/exonuclease/phosphatase"/>
    <property type="match status" value="1"/>
</dbReference>
<keyword evidence="1" id="KW-0436">Ligase</keyword>
<proteinExistence type="predicted"/>
<reference evidence="1" key="2">
    <citation type="submission" date="2014-07" db="EMBL/GenBank/DDBJ databases">
        <authorList>
            <person name="Hull J."/>
        </authorList>
    </citation>
    <scope>NUCLEOTIDE SEQUENCE</scope>
</reference>
<dbReference type="PANTHER" id="PTHR33776:SF4">
    <property type="entry name" value="ENDONUCLEASE_EXONUCLEASE_PHOSPHATASE DOMAIN-CONTAINING PROTEIN"/>
    <property type="match status" value="1"/>
</dbReference>
<sequence>LKSNVSLVPLEWVKQLSIEKHCEFAAVQLTDFNTIVVVVYRSPIGIMTNFLENFEVLLETLFRTGLRVVITGDFNQCFLKQPPEAIKFFNSFFSYGYHYLINEPTRGASCLDNFLVNFQEDFTCTVFDSGLSDHYAISTTFPQPISDRGARSEEITTRPITSKGLQHFYTSLSNLDWSFITSQDLNIEEKWDLFLYIIT</sequence>
<organism evidence="1">
    <name type="scientific">Lygus hesperus</name>
    <name type="common">Western plant bug</name>
    <dbReference type="NCBI Taxonomy" id="30085"/>
    <lineage>
        <taxon>Eukaryota</taxon>
        <taxon>Metazoa</taxon>
        <taxon>Ecdysozoa</taxon>
        <taxon>Arthropoda</taxon>
        <taxon>Hexapoda</taxon>
        <taxon>Insecta</taxon>
        <taxon>Pterygota</taxon>
        <taxon>Neoptera</taxon>
        <taxon>Paraneoptera</taxon>
        <taxon>Hemiptera</taxon>
        <taxon>Heteroptera</taxon>
        <taxon>Panheteroptera</taxon>
        <taxon>Cimicomorpha</taxon>
        <taxon>Miridae</taxon>
        <taxon>Mirini</taxon>
        <taxon>Lygus</taxon>
    </lineage>
</organism>
<name>A0A0A9ZHV1_LYGHE</name>
<feature type="non-terminal residue" evidence="1">
    <location>
        <position position="1"/>
    </location>
</feature>